<reference evidence="3" key="1">
    <citation type="submission" date="2020-05" db="UniProtKB">
        <authorList>
            <consortium name="EnsemblMetazoa"/>
        </authorList>
    </citation>
    <scope>IDENTIFICATION</scope>
    <source>
        <strain evidence="3">USDA</strain>
    </source>
</reference>
<keyword evidence="1" id="KW-1133">Transmembrane helix</keyword>
<keyword evidence="2" id="KW-0732">Signal</keyword>
<evidence type="ECO:0000313" key="3">
    <source>
        <dbReference type="EnsemblMetazoa" id="SCAU014433-PB"/>
    </source>
</evidence>
<dbReference type="OrthoDB" id="7959409at2759"/>
<protein>
    <submittedName>
        <fullName evidence="3">Uncharacterized protein</fullName>
    </submittedName>
</protein>
<keyword evidence="1" id="KW-0812">Transmembrane</keyword>
<accession>A0A1I8Q708</accession>
<feature type="transmembrane region" description="Helical" evidence="1">
    <location>
        <begin position="54"/>
        <end position="77"/>
    </location>
</feature>
<dbReference type="AlphaFoldDB" id="A0A1I8Q708"/>
<evidence type="ECO:0000313" key="4">
    <source>
        <dbReference type="Proteomes" id="UP000095300"/>
    </source>
</evidence>
<keyword evidence="1" id="KW-0472">Membrane</keyword>
<dbReference type="EnsemblMetazoa" id="SCAU014433-RB">
    <property type="protein sequence ID" value="SCAU014433-PB"/>
    <property type="gene ID" value="SCAU014433"/>
</dbReference>
<keyword evidence="4" id="KW-1185">Reference proteome</keyword>
<gene>
    <name evidence="3" type="primary">106087598</name>
</gene>
<dbReference type="Proteomes" id="UP000095300">
    <property type="component" value="Unassembled WGS sequence"/>
</dbReference>
<sequence>MKSIFVGLVLVLVLSSYCIGMCESTNDLQNIETSRKKKHHYFLYSFYGWHALSWIYWIKVKLLVVAFFAYTAFIWGLRYIGSYNRCSEPGHVYYGSLEDRQHYQIAERINRSRKRRHLTNKGQ</sequence>
<evidence type="ECO:0000256" key="2">
    <source>
        <dbReference type="SAM" id="SignalP"/>
    </source>
</evidence>
<feature type="chain" id="PRO_5009327817" evidence="2">
    <location>
        <begin position="25"/>
        <end position="123"/>
    </location>
</feature>
<dbReference type="VEuPathDB" id="VectorBase:SCAU014433"/>
<proteinExistence type="predicted"/>
<feature type="signal peptide" evidence="2">
    <location>
        <begin position="1"/>
        <end position="24"/>
    </location>
</feature>
<evidence type="ECO:0000256" key="1">
    <source>
        <dbReference type="SAM" id="Phobius"/>
    </source>
</evidence>
<organism evidence="3 4">
    <name type="scientific">Stomoxys calcitrans</name>
    <name type="common">Stable fly</name>
    <name type="synonym">Conops calcitrans</name>
    <dbReference type="NCBI Taxonomy" id="35570"/>
    <lineage>
        <taxon>Eukaryota</taxon>
        <taxon>Metazoa</taxon>
        <taxon>Ecdysozoa</taxon>
        <taxon>Arthropoda</taxon>
        <taxon>Hexapoda</taxon>
        <taxon>Insecta</taxon>
        <taxon>Pterygota</taxon>
        <taxon>Neoptera</taxon>
        <taxon>Endopterygota</taxon>
        <taxon>Diptera</taxon>
        <taxon>Brachycera</taxon>
        <taxon>Muscomorpha</taxon>
        <taxon>Muscoidea</taxon>
        <taxon>Muscidae</taxon>
        <taxon>Stomoxys</taxon>
    </lineage>
</organism>
<name>A0A1I8Q708_STOCA</name>